<dbReference type="Proteomes" id="UP000242765">
    <property type="component" value="Unassembled WGS sequence"/>
</dbReference>
<keyword evidence="4" id="KW-0067">ATP-binding</keyword>
<sequence>MHYMKELLMKPEFNSKRLFGITRSKGKMYELDIPENLHISIPEQSNPEELLVLTIGILGDAVAFICDNATTKLPERFISNLLFSASFFDAFIESKLNSNIDYDLLLIASSTYYLAGRPGSSLVIAKRLYEYAPDYTVSSLQNFLKWLLQSNWKNYVHHDNEYYCNNTNKISKLLAFHFFNGENVSEINEELIKLRNKVYSNGSAIELLYTDITIAIVKLRLAYSSWNTLPEFSNIQKEVWQDIIKKPHFPKELWPSQLKIGEQGLFSGSSGVIQMPTSAGKTKSVEIILRSSFLSYKTKLAIVVAPFRALCHEIAQTLKIAFKGDGVRINELSDVLQLDFMIEFAEIIDNPDSFISNSILVLTPEKLLYLLRQKSNIANHIGTIIYDEGHQFDSGSRGITYELLLTEIKKILPPDAQTILISAVINNAKDIASWLISNDATVVDGQHLLATSRAVSFASWLEIRGQLIFYENQDYNNYDYFLPRILEQQNLTLFKGERSPRVFPSREDPTEIGVYLGCRLVPNGSVAIFSGRKDSAYIVIKKMVDIYKRDFVLRPPADFSNLEEINKLHALICGNFGQKSILSEASLLGVFLHHGTTPNGLRLAIEFAMQKNLINFVSCTSTLAQGVNLPIRYLIVPSVYQAGTKIKVRDFQNLIGRAGRSGMHTEGLIIFSDPSIFDKKNQESYKFNGAVNLLNPENTENITSSLLSIFQPIVITIGFQTIELEFPDELLLVDSKRCIDWAETKSKEFSNITPEYFLDDLRRRKNLTTAIESYLMANRGNGDFSTFLLSVITLSESTLAFHLADDLLKSRIINLFTSLAKFIEEKEPIKENHLIFSKTLLGIDSSQAIYTWVHENYDKLINIKNNFDWLTMIWNILLQQIDDPFLHLAIPNHFPINLAKKWIDGESYEELINFSIAKSAKKPYGSKYRKVKEDDIYNFCENTLGFHGSLIISAVGLFLFGDNFTSDNEQALSLLLFQKSLKYGLPDLQSISCYEFGFSDRFLAQELCDKLLFEGFFEDEFYKATQIYSDTIKKVLLSYPSYFSTILSE</sequence>
<dbReference type="InterPro" id="IPR014001">
    <property type="entry name" value="Helicase_ATP-bd"/>
</dbReference>
<keyword evidence="8" id="KW-1185">Reference proteome</keyword>
<name>A0A1Y3CGQ2_9GAMM</name>
<evidence type="ECO:0008006" key="9">
    <source>
        <dbReference type="Google" id="ProtNLM"/>
    </source>
</evidence>
<keyword evidence="1" id="KW-0547">Nucleotide-binding</keyword>
<evidence type="ECO:0000256" key="2">
    <source>
        <dbReference type="ARBA" id="ARBA00022801"/>
    </source>
</evidence>
<evidence type="ECO:0000256" key="1">
    <source>
        <dbReference type="ARBA" id="ARBA00022741"/>
    </source>
</evidence>
<dbReference type="Pfam" id="PF00270">
    <property type="entry name" value="DEAD"/>
    <property type="match status" value="1"/>
</dbReference>
<comment type="caution">
    <text evidence="7">The sequence shown here is derived from an EMBL/GenBank/DDBJ whole genome shotgun (WGS) entry which is preliminary data.</text>
</comment>
<evidence type="ECO:0000256" key="4">
    <source>
        <dbReference type="ARBA" id="ARBA00022840"/>
    </source>
</evidence>
<proteinExistence type="predicted"/>
<gene>
    <name evidence="7" type="ORF">B9T28_08795</name>
</gene>
<dbReference type="InterPro" id="IPR050474">
    <property type="entry name" value="Hel308_SKI2-like"/>
</dbReference>
<dbReference type="GO" id="GO:0003676">
    <property type="term" value="F:nucleic acid binding"/>
    <property type="evidence" value="ECO:0007669"/>
    <property type="project" value="InterPro"/>
</dbReference>
<protein>
    <recommendedName>
        <fullName evidence="9">DEAD/DEAH box helicase</fullName>
    </recommendedName>
</protein>
<evidence type="ECO:0000259" key="6">
    <source>
        <dbReference type="PROSITE" id="PS51194"/>
    </source>
</evidence>
<dbReference type="GO" id="GO:0016787">
    <property type="term" value="F:hydrolase activity"/>
    <property type="evidence" value="ECO:0007669"/>
    <property type="project" value="UniProtKB-KW"/>
</dbReference>
<accession>A0A1Y3CGQ2</accession>
<evidence type="ECO:0000313" key="7">
    <source>
        <dbReference type="EMBL" id="OTG65546.1"/>
    </source>
</evidence>
<keyword evidence="2" id="KW-0378">Hydrolase</keyword>
<evidence type="ECO:0000256" key="3">
    <source>
        <dbReference type="ARBA" id="ARBA00022806"/>
    </source>
</evidence>
<reference evidence="7 8" key="1">
    <citation type="submission" date="2017-04" db="EMBL/GenBank/DDBJ databases">
        <title>High diversity of culturable Acinetobacter species in natural soil and water ecosystems.</title>
        <authorList>
            <person name="Nemec A."/>
            <person name="Radolfova-Krizova L."/>
        </authorList>
    </citation>
    <scope>NUCLEOTIDE SEQUENCE [LARGE SCALE GENOMIC DNA]</scope>
    <source>
        <strain evidence="7 8">ANC 4999</strain>
    </source>
</reference>
<dbReference type="SMART" id="SM00490">
    <property type="entry name" value="HELICc"/>
    <property type="match status" value="1"/>
</dbReference>
<dbReference type="GO" id="GO:0004386">
    <property type="term" value="F:helicase activity"/>
    <property type="evidence" value="ECO:0007669"/>
    <property type="project" value="UniProtKB-KW"/>
</dbReference>
<dbReference type="GO" id="GO:0005524">
    <property type="term" value="F:ATP binding"/>
    <property type="evidence" value="ECO:0007669"/>
    <property type="project" value="UniProtKB-KW"/>
</dbReference>
<dbReference type="Gene3D" id="3.40.50.300">
    <property type="entry name" value="P-loop containing nucleotide triphosphate hydrolases"/>
    <property type="match status" value="2"/>
</dbReference>
<evidence type="ECO:0000259" key="5">
    <source>
        <dbReference type="PROSITE" id="PS51192"/>
    </source>
</evidence>
<feature type="domain" description="Helicase C-terminal" evidence="6">
    <location>
        <begin position="532"/>
        <end position="702"/>
    </location>
</feature>
<dbReference type="SUPFAM" id="SSF52540">
    <property type="entry name" value="P-loop containing nucleoside triphosphate hydrolases"/>
    <property type="match status" value="2"/>
</dbReference>
<dbReference type="InterPro" id="IPR027417">
    <property type="entry name" value="P-loop_NTPase"/>
</dbReference>
<dbReference type="SMART" id="SM00487">
    <property type="entry name" value="DEXDc"/>
    <property type="match status" value="1"/>
</dbReference>
<dbReference type="STRING" id="1977882.B9T28_08795"/>
<feature type="domain" description="Helicase ATP-binding" evidence="5">
    <location>
        <begin position="262"/>
        <end position="443"/>
    </location>
</feature>
<dbReference type="EMBL" id="NEGB01000004">
    <property type="protein sequence ID" value="OTG65546.1"/>
    <property type="molecule type" value="Genomic_DNA"/>
</dbReference>
<dbReference type="PROSITE" id="PS51192">
    <property type="entry name" value="HELICASE_ATP_BIND_1"/>
    <property type="match status" value="1"/>
</dbReference>
<evidence type="ECO:0000313" key="8">
    <source>
        <dbReference type="Proteomes" id="UP000242765"/>
    </source>
</evidence>
<dbReference type="InterPro" id="IPR011545">
    <property type="entry name" value="DEAD/DEAH_box_helicase_dom"/>
</dbReference>
<dbReference type="PROSITE" id="PS51194">
    <property type="entry name" value="HELICASE_CTER"/>
    <property type="match status" value="1"/>
</dbReference>
<dbReference type="InterPro" id="IPR001650">
    <property type="entry name" value="Helicase_C-like"/>
</dbReference>
<dbReference type="AlphaFoldDB" id="A0A1Y3CGQ2"/>
<organism evidence="7 8">
    <name type="scientific">Acinetobacter silvestris</name>
    <dbReference type="NCBI Taxonomy" id="1977882"/>
    <lineage>
        <taxon>Bacteria</taxon>
        <taxon>Pseudomonadati</taxon>
        <taxon>Pseudomonadota</taxon>
        <taxon>Gammaproteobacteria</taxon>
        <taxon>Moraxellales</taxon>
        <taxon>Moraxellaceae</taxon>
        <taxon>Acinetobacter</taxon>
    </lineage>
</organism>
<dbReference type="OrthoDB" id="9815222at2"/>
<dbReference type="PANTHER" id="PTHR47961">
    <property type="entry name" value="DNA POLYMERASE THETA, PUTATIVE (AFU_ORTHOLOGUE AFUA_1G05260)-RELATED"/>
    <property type="match status" value="1"/>
</dbReference>
<dbReference type="PANTHER" id="PTHR47961:SF10">
    <property type="entry name" value="ATP-DEPENDENT DNA HELICASE HEL308"/>
    <property type="match status" value="1"/>
</dbReference>
<keyword evidence="3" id="KW-0347">Helicase</keyword>